<organism evidence="2 3">
    <name type="scientific">Ambispora gerdemannii</name>
    <dbReference type="NCBI Taxonomy" id="144530"/>
    <lineage>
        <taxon>Eukaryota</taxon>
        <taxon>Fungi</taxon>
        <taxon>Fungi incertae sedis</taxon>
        <taxon>Mucoromycota</taxon>
        <taxon>Glomeromycotina</taxon>
        <taxon>Glomeromycetes</taxon>
        <taxon>Archaeosporales</taxon>
        <taxon>Ambisporaceae</taxon>
        <taxon>Ambispora</taxon>
    </lineage>
</organism>
<evidence type="ECO:0000313" key="2">
    <source>
        <dbReference type="EMBL" id="CAG8578847.1"/>
    </source>
</evidence>
<name>A0A9N9BWZ8_9GLOM</name>
<dbReference type="AlphaFoldDB" id="A0A9N9BWZ8"/>
<protein>
    <submittedName>
        <fullName evidence="2">1384_t:CDS:1</fullName>
    </submittedName>
</protein>
<dbReference type="EMBL" id="CAJVPL010001589">
    <property type="protein sequence ID" value="CAG8578847.1"/>
    <property type="molecule type" value="Genomic_DNA"/>
</dbReference>
<keyword evidence="3" id="KW-1185">Reference proteome</keyword>
<accession>A0A9N9BWZ8</accession>
<sequence length="41" mass="4663">MRNFKPYNQQKSGVYSRKSTSSNHNDGRECSAIINYVTLAP</sequence>
<feature type="compositionally biased region" description="Polar residues" evidence="1">
    <location>
        <begin position="1"/>
        <end position="24"/>
    </location>
</feature>
<feature type="region of interest" description="Disordered" evidence="1">
    <location>
        <begin position="1"/>
        <end position="27"/>
    </location>
</feature>
<comment type="caution">
    <text evidence="2">The sequence shown here is derived from an EMBL/GenBank/DDBJ whole genome shotgun (WGS) entry which is preliminary data.</text>
</comment>
<gene>
    <name evidence="2" type="ORF">AGERDE_LOCUS8018</name>
</gene>
<evidence type="ECO:0000256" key="1">
    <source>
        <dbReference type="SAM" id="MobiDB-lite"/>
    </source>
</evidence>
<reference evidence="2" key="1">
    <citation type="submission" date="2021-06" db="EMBL/GenBank/DDBJ databases">
        <authorList>
            <person name="Kallberg Y."/>
            <person name="Tangrot J."/>
            <person name="Rosling A."/>
        </authorList>
    </citation>
    <scope>NUCLEOTIDE SEQUENCE</scope>
    <source>
        <strain evidence="2">MT106</strain>
    </source>
</reference>
<evidence type="ECO:0000313" key="3">
    <source>
        <dbReference type="Proteomes" id="UP000789831"/>
    </source>
</evidence>
<proteinExistence type="predicted"/>
<dbReference type="Proteomes" id="UP000789831">
    <property type="component" value="Unassembled WGS sequence"/>
</dbReference>